<dbReference type="SUPFAM" id="SSF53613">
    <property type="entry name" value="Ribokinase-like"/>
    <property type="match status" value="1"/>
</dbReference>
<evidence type="ECO:0000313" key="7">
    <source>
        <dbReference type="EMBL" id="MBM7587436.1"/>
    </source>
</evidence>
<evidence type="ECO:0000256" key="5">
    <source>
        <dbReference type="ARBA" id="ARBA00022840"/>
    </source>
</evidence>
<dbReference type="Proteomes" id="UP001646157">
    <property type="component" value="Unassembled WGS sequence"/>
</dbReference>
<dbReference type="InterPro" id="IPR011611">
    <property type="entry name" value="PfkB_dom"/>
</dbReference>
<gene>
    <name evidence="7" type="ORF">JOC86_004009</name>
</gene>
<evidence type="ECO:0000256" key="1">
    <source>
        <dbReference type="ARBA" id="ARBA00010688"/>
    </source>
</evidence>
<reference evidence="7 8" key="1">
    <citation type="submission" date="2021-01" db="EMBL/GenBank/DDBJ databases">
        <title>Genomic Encyclopedia of Type Strains, Phase IV (KMG-IV): sequencing the most valuable type-strain genomes for metagenomic binning, comparative biology and taxonomic classification.</title>
        <authorList>
            <person name="Goeker M."/>
        </authorList>
    </citation>
    <scope>NUCLEOTIDE SEQUENCE [LARGE SCALE GENOMIC DNA]</scope>
    <source>
        <strain evidence="7 8">DSM 24834</strain>
    </source>
</reference>
<dbReference type="RefSeq" id="WP_205174603.1">
    <property type="nucleotide sequence ID" value="NZ_JAFBDZ010000004.1"/>
</dbReference>
<keyword evidence="4" id="KW-0418">Kinase</keyword>
<evidence type="ECO:0000259" key="6">
    <source>
        <dbReference type="Pfam" id="PF00294"/>
    </source>
</evidence>
<organism evidence="7 8">
    <name type="scientific">Rossellomorea pakistanensis</name>
    <dbReference type="NCBI Taxonomy" id="992288"/>
    <lineage>
        <taxon>Bacteria</taxon>
        <taxon>Bacillati</taxon>
        <taxon>Bacillota</taxon>
        <taxon>Bacilli</taxon>
        <taxon>Bacillales</taxon>
        <taxon>Bacillaceae</taxon>
        <taxon>Rossellomorea</taxon>
    </lineage>
</organism>
<evidence type="ECO:0000313" key="8">
    <source>
        <dbReference type="Proteomes" id="UP001646157"/>
    </source>
</evidence>
<dbReference type="Gene3D" id="3.40.1190.20">
    <property type="match status" value="1"/>
</dbReference>
<dbReference type="GO" id="GO:0008673">
    <property type="term" value="F:2-dehydro-3-deoxygluconokinase activity"/>
    <property type="evidence" value="ECO:0007669"/>
    <property type="project" value="UniProtKB-EC"/>
</dbReference>
<sequence>MDVVTVGESMVLFEPNENGLIQYTDHFKKRIGGAESNVAIGLSKLGHSVSWISRLGDDPFGRYIYSFIRGEGVDVSQVKFDSNANTGIYFKQTGGFNQTSIYYYRQQSAASFLNHNDMKEDVISKARFLHITGITPALSQSCYETVIHAIKIARKHNVKVVFDPNIRTKLWDSSDYIPILKVILKMADFFLPGEDELKLLFPNEAPDEIIAKVLKFGVSTIIVKNGAAGATYHTKSESQHVSGYPNEHVKDPVGAGDGFAAGFISGLIEDLSLSDSVKRGNLIGSMVTMVHGDCEGLPSRQEVLGFEKKTSDVHR</sequence>
<feature type="domain" description="Carbohydrate kinase PfkB" evidence="6">
    <location>
        <begin position="2"/>
        <end position="299"/>
    </location>
</feature>
<dbReference type="CDD" id="cd01166">
    <property type="entry name" value="KdgK"/>
    <property type="match status" value="1"/>
</dbReference>
<dbReference type="InterPro" id="IPR050306">
    <property type="entry name" value="PfkB_Carbo_kinase"/>
</dbReference>
<dbReference type="PANTHER" id="PTHR43085">
    <property type="entry name" value="HEXOKINASE FAMILY MEMBER"/>
    <property type="match status" value="1"/>
</dbReference>
<keyword evidence="8" id="KW-1185">Reference proteome</keyword>
<dbReference type="EC" id="2.7.1.45" evidence="7"/>
<keyword evidence="5" id="KW-0067">ATP-binding</keyword>
<dbReference type="PANTHER" id="PTHR43085:SF1">
    <property type="entry name" value="PSEUDOURIDINE KINASE-RELATED"/>
    <property type="match status" value="1"/>
</dbReference>
<comment type="similarity">
    <text evidence="1">Belongs to the carbohydrate kinase PfkB family.</text>
</comment>
<evidence type="ECO:0000256" key="4">
    <source>
        <dbReference type="ARBA" id="ARBA00022777"/>
    </source>
</evidence>
<comment type="caution">
    <text evidence="7">The sequence shown here is derived from an EMBL/GenBank/DDBJ whole genome shotgun (WGS) entry which is preliminary data.</text>
</comment>
<accession>A0ABS2NHU2</accession>
<evidence type="ECO:0000256" key="3">
    <source>
        <dbReference type="ARBA" id="ARBA00022741"/>
    </source>
</evidence>
<name>A0ABS2NHU2_9BACI</name>
<dbReference type="InterPro" id="IPR029056">
    <property type="entry name" value="Ribokinase-like"/>
</dbReference>
<keyword evidence="3" id="KW-0547">Nucleotide-binding</keyword>
<dbReference type="Pfam" id="PF00294">
    <property type="entry name" value="PfkB"/>
    <property type="match status" value="1"/>
</dbReference>
<keyword evidence="2 7" id="KW-0808">Transferase</keyword>
<protein>
    <submittedName>
        <fullName evidence="7">2-dehydro-3-deoxygluconokinase</fullName>
        <ecNumber evidence="7">2.7.1.45</ecNumber>
    </submittedName>
</protein>
<dbReference type="PROSITE" id="PS00584">
    <property type="entry name" value="PFKB_KINASES_2"/>
    <property type="match status" value="1"/>
</dbReference>
<evidence type="ECO:0000256" key="2">
    <source>
        <dbReference type="ARBA" id="ARBA00022679"/>
    </source>
</evidence>
<proteinExistence type="inferred from homology"/>
<dbReference type="EMBL" id="JAFBDZ010000004">
    <property type="protein sequence ID" value="MBM7587436.1"/>
    <property type="molecule type" value="Genomic_DNA"/>
</dbReference>
<dbReference type="InterPro" id="IPR002173">
    <property type="entry name" value="Carboh/pur_kinase_PfkB_CS"/>
</dbReference>